<keyword evidence="12" id="KW-1185">Reference proteome</keyword>
<feature type="domain" description="UvrC family homology region profile" evidence="10">
    <location>
        <begin position="259"/>
        <end position="545"/>
    </location>
</feature>
<evidence type="ECO:0000256" key="6">
    <source>
        <dbReference type="HAMAP-Rule" id="MF_00203"/>
    </source>
</evidence>
<dbReference type="EMBL" id="CP017298">
    <property type="protein sequence ID" value="AOS46513.1"/>
    <property type="molecule type" value="Genomic_DNA"/>
</dbReference>
<dbReference type="RefSeq" id="WP_009399698.1">
    <property type="nucleotide sequence ID" value="NZ_CP017298.1"/>
</dbReference>
<dbReference type="InterPro" id="IPR036876">
    <property type="entry name" value="UVR_dom_sf"/>
</dbReference>
<dbReference type="Pfam" id="PF02151">
    <property type="entry name" value="UVR"/>
    <property type="match status" value="1"/>
</dbReference>
<sequence>MADPSTYRPPAGDIPTSPGVYRFSDANGRVIYVGKAKNLRNRLANYFQDLANLHPRTQQMVTTAARVQWTVVGNEVEALTLEFTWIKEFNPRFNVMFKDDKSYPYLAVTMGEAYPRLHAVRGARKPGARYFGPFVQAWSIRETIDQLVRVFPVRTCSPGVFRRARAQGRPCLLGYIDKCSAPCVGRISEEDHRAMALELCSFMQGRAGPVIADLEQQMRSASAALDFETAARLRDDVAALRAVLERNAVVLADGTDADVFALATDELDAAVHVFHVRGGRVRGTRGWVVERSDDADEPALIARLLEQVYSQATPDDPPAPGERAQKAEAVSVDDVAHTPTSAIPREVLVSTAPTDRATIEEWLTGLRGGRVRVRVPQRGEKAHLMGTVMENARQGLALHHSKRAGDITARAQALEELAAQLDLPGAPLRIECYDVSHTMGTLQVASMVVFEDGAPRKDAYRSFNIRGADGGGAPDDTAAMDEVLTRRFSRLLAEESGEQGEDEEGVPLESGPVDATGRPRRFSYRPDLVVVDGGPAQAAAARAALDGVGADVPVIGLAKRLEEVWAPGEEFPIILPRTSPALYMLQHLRDESHRFAITKHRKRRSKAQTRSALDKIPGLGPSRQTALLKHFGSVRRLRAASAEQIAQVSGIGPVLAAAIRDSLSESGTADTPGPGPAS</sequence>
<dbReference type="SMART" id="SM00278">
    <property type="entry name" value="HhH1"/>
    <property type="match status" value="2"/>
</dbReference>
<protein>
    <recommendedName>
        <fullName evidence="6">UvrABC system protein C</fullName>
        <shortName evidence="6">Protein UvrC</shortName>
    </recommendedName>
    <alternativeName>
        <fullName evidence="6">Excinuclease ABC subunit C</fullName>
    </alternativeName>
</protein>
<dbReference type="Pfam" id="PF01541">
    <property type="entry name" value="GIY-YIG"/>
    <property type="match status" value="1"/>
</dbReference>
<dbReference type="InterPro" id="IPR050066">
    <property type="entry name" value="UvrABC_protein_C"/>
</dbReference>
<evidence type="ECO:0000313" key="12">
    <source>
        <dbReference type="Proteomes" id="UP000095214"/>
    </source>
</evidence>
<dbReference type="SMART" id="SM00465">
    <property type="entry name" value="GIYc"/>
    <property type="match status" value="1"/>
</dbReference>
<dbReference type="InterPro" id="IPR001943">
    <property type="entry name" value="UVR_dom"/>
</dbReference>
<dbReference type="Gene3D" id="4.10.860.10">
    <property type="entry name" value="UVR domain"/>
    <property type="match status" value="1"/>
</dbReference>
<dbReference type="PROSITE" id="PS50165">
    <property type="entry name" value="UVRC"/>
    <property type="match status" value="1"/>
</dbReference>
<evidence type="ECO:0000256" key="3">
    <source>
        <dbReference type="ARBA" id="ARBA00022769"/>
    </source>
</evidence>
<dbReference type="InterPro" id="IPR004791">
    <property type="entry name" value="UvrC"/>
</dbReference>
<evidence type="ECO:0000256" key="5">
    <source>
        <dbReference type="ARBA" id="ARBA00023204"/>
    </source>
</evidence>
<dbReference type="PROSITE" id="PS50164">
    <property type="entry name" value="GIY_YIG"/>
    <property type="match status" value="1"/>
</dbReference>
<organism evidence="11 12">
    <name type="scientific">Pauljensenia hongkongensis</name>
    <dbReference type="NCBI Taxonomy" id="178339"/>
    <lineage>
        <taxon>Bacteria</taxon>
        <taxon>Bacillati</taxon>
        <taxon>Actinomycetota</taxon>
        <taxon>Actinomycetes</taxon>
        <taxon>Actinomycetales</taxon>
        <taxon>Actinomycetaceae</taxon>
        <taxon>Pauljensenia</taxon>
    </lineage>
</organism>
<evidence type="ECO:0000256" key="1">
    <source>
        <dbReference type="ARBA" id="ARBA00022490"/>
    </source>
</evidence>
<dbReference type="OrthoDB" id="9804933at2"/>
<dbReference type="GO" id="GO:0009381">
    <property type="term" value="F:excinuclease ABC activity"/>
    <property type="evidence" value="ECO:0007669"/>
    <property type="project" value="UniProtKB-UniRule"/>
</dbReference>
<dbReference type="Gene3D" id="3.30.420.340">
    <property type="entry name" value="UvrC, RNAse H endonuclease domain"/>
    <property type="match status" value="1"/>
</dbReference>
<evidence type="ECO:0000256" key="2">
    <source>
        <dbReference type="ARBA" id="ARBA00022763"/>
    </source>
</evidence>
<dbReference type="GO" id="GO:0009432">
    <property type="term" value="P:SOS response"/>
    <property type="evidence" value="ECO:0007669"/>
    <property type="project" value="UniProtKB-UniRule"/>
</dbReference>
<reference evidence="11 12" key="1">
    <citation type="submission" date="2016-09" db="EMBL/GenBank/DDBJ databases">
        <title>Complete genome sequence of Actinomyces hongkongensis HKU8.</title>
        <authorList>
            <person name="Gao Y.-X."/>
            <person name="Zhou Y.-Y."/>
            <person name="Xie Y."/>
            <person name="Wang M."/>
            <person name="Wang S.-J."/>
            <person name="Shen S.-G."/>
        </authorList>
    </citation>
    <scope>NUCLEOTIDE SEQUENCE [LARGE SCALE GENOMIC DNA]</scope>
    <source>
        <strain evidence="11 12">HKU8</strain>
    </source>
</reference>
<dbReference type="SUPFAM" id="SSF46600">
    <property type="entry name" value="C-terminal UvrC-binding domain of UvrB"/>
    <property type="match status" value="1"/>
</dbReference>
<dbReference type="CDD" id="cd10434">
    <property type="entry name" value="GIY-YIG_UvrC_Cho"/>
    <property type="match status" value="1"/>
</dbReference>
<dbReference type="STRING" id="178339.BH719_00200"/>
<dbReference type="InterPro" id="IPR010994">
    <property type="entry name" value="RuvA_2-like"/>
</dbReference>
<dbReference type="Pfam" id="PF14520">
    <property type="entry name" value="HHH_5"/>
    <property type="match status" value="1"/>
</dbReference>
<dbReference type="PANTHER" id="PTHR30562:SF1">
    <property type="entry name" value="UVRABC SYSTEM PROTEIN C"/>
    <property type="match status" value="1"/>
</dbReference>
<dbReference type="InterPro" id="IPR047296">
    <property type="entry name" value="GIY-YIG_UvrC_Cho"/>
</dbReference>
<dbReference type="NCBIfam" id="NF001824">
    <property type="entry name" value="PRK00558.1-5"/>
    <property type="match status" value="1"/>
</dbReference>
<name>A0A1D8B052_9ACTO</name>
<dbReference type="SUPFAM" id="SSF82771">
    <property type="entry name" value="GIY-YIG endonuclease"/>
    <property type="match status" value="1"/>
</dbReference>
<dbReference type="Gene3D" id="3.40.1440.10">
    <property type="entry name" value="GIY-YIG endonuclease"/>
    <property type="match status" value="1"/>
</dbReference>
<feature type="domain" description="UVR" evidence="8">
    <location>
        <begin position="208"/>
        <end position="243"/>
    </location>
</feature>
<keyword evidence="2 6" id="KW-0227">DNA damage</keyword>
<evidence type="ECO:0000313" key="11">
    <source>
        <dbReference type="EMBL" id="AOS46513.1"/>
    </source>
</evidence>
<dbReference type="HAMAP" id="MF_00203">
    <property type="entry name" value="UvrC"/>
    <property type="match status" value="1"/>
</dbReference>
<dbReference type="InterPro" id="IPR001162">
    <property type="entry name" value="UvrC_RNase_H_dom"/>
</dbReference>
<dbReference type="PANTHER" id="PTHR30562">
    <property type="entry name" value="UVRC/OXIDOREDUCTASE"/>
    <property type="match status" value="1"/>
</dbReference>
<keyword evidence="1 6" id="KW-0963">Cytoplasm</keyword>
<dbReference type="InterPro" id="IPR000305">
    <property type="entry name" value="GIY-YIG_endonuc"/>
</dbReference>
<dbReference type="FunFam" id="3.40.1440.10:FF:000001">
    <property type="entry name" value="UvrABC system protein C"/>
    <property type="match status" value="1"/>
</dbReference>
<feature type="region of interest" description="Disordered" evidence="7">
    <location>
        <begin position="494"/>
        <end position="519"/>
    </location>
</feature>
<feature type="domain" description="GIY-YIG" evidence="9">
    <location>
        <begin position="16"/>
        <end position="95"/>
    </location>
</feature>
<dbReference type="GO" id="GO:0003677">
    <property type="term" value="F:DNA binding"/>
    <property type="evidence" value="ECO:0007669"/>
    <property type="project" value="UniProtKB-UniRule"/>
</dbReference>
<keyword evidence="6" id="KW-0742">SOS response</keyword>
<dbReference type="Proteomes" id="UP000095214">
    <property type="component" value="Chromosome"/>
</dbReference>
<dbReference type="GO" id="GO:0005737">
    <property type="term" value="C:cytoplasm"/>
    <property type="evidence" value="ECO:0007669"/>
    <property type="project" value="UniProtKB-SubCell"/>
</dbReference>
<keyword evidence="4 6" id="KW-0267">Excision nuclease</keyword>
<dbReference type="InterPro" id="IPR003583">
    <property type="entry name" value="Hlx-hairpin-Hlx_DNA-bd_motif"/>
</dbReference>
<dbReference type="Pfam" id="PF22920">
    <property type="entry name" value="UvrC_RNaseH"/>
    <property type="match status" value="1"/>
</dbReference>
<comment type="subcellular location">
    <subcellularLocation>
        <location evidence="6">Cytoplasm</location>
    </subcellularLocation>
</comment>
<accession>A0A1D8B052</accession>
<evidence type="ECO:0000256" key="4">
    <source>
        <dbReference type="ARBA" id="ARBA00022881"/>
    </source>
</evidence>
<evidence type="ECO:0000256" key="7">
    <source>
        <dbReference type="SAM" id="MobiDB-lite"/>
    </source>
</evidence>
<feature type="compositionally biased region" description="Acidic residues" evidence="7">
    <location>
        <begin position="495"/>
        <end position="506"/>
    </location>
</feature>
<comment type="subunit">
    <text evidence="6">Interacts with UvrB in an incision complex.</text>
</comment>
<dbReference type="SUPFAM" id="SSF47781">
    <property type="entry name" value="RuvA domain 2-like"/>
    <property type="match status" value="1"/>
</dbReference>
<keyword evidence="3 6" id="KW-0228">DNA excision</keyword>
<dbReference type="KEGG" id="phon:BH719_00200"/>
<dbReference type="AlphaFoldDB" id="A0A1D8B052"/>
<dbReference type="InterPro" id="IPR035901">
    <property type="entry name" value="GIY-YIG_endonuc_sf"/>
</dbReference>
<dbReference type="InterPro" id="IPR038476">
    <property type="entry name" value="UvrC_RNase_H_dom_sf"/>
</dbReference>
<keyword evidence="5 6" id="KW-0234">DNA repair</keyword>
<dbReference type="Pfam" id="PF08459">
    <property type="entry name" value="UvrC_RNaseH_dom"/>
    <property type="match status" value="1"/>
</dbReference>
<dbReference type="GO" id="GO:0006289">
    <property type="term" value="P:nucleotide-excision repair"/>
    <property type="evidence" value="ECO:0007669"/>
    <property type="project" value="UniProtKB-UniRule"/>
</dbReference>
<dbReference type="GO" id="GO:0009380">
    <property type="term" value="C:excinuclease repair complex"/>
    <property type="evidence" value="ECO:0007669"/>
    <property type="project" value="InterPro"/>
</dbReference>
<dbReference type="Gene3D" id="1.10.150.20">
    <property type="entry name" value="5' to 3' exonuclease, C-terminal subdomain"/>
    <property type="match status" value="1"/>
</dbReference>
<proteinExistence type="inferred from homology"/>
<comment type="function">
    <text evidence="6">The UvrABC repair system catalyzes the recognition and processing of DNA lesions. UvrC both incises the 5' and 3' sides of the lesion. The N-terminal half is responsible for the 3' incision and the C-terminal half is responsible for the 5' incision.</text>
</comment>
<evidence type="ECO:0000259" key="9">
    <source>
        <dbReference type="PROSITE" id="PS50164"/>
    </source>
</evidence>
<evidence type="ECO:0000259" key="8">
    <source>
        <dbReference type="PROSITE" id="PS50151"/>
    </source>
</evidence>
<gene>
    <name evidence="6" type="primary">uvrC</name>
    <name evidence="11" type="ORF">BH719_00200</name>
</gene>
<dbReference type="PROSITE" id="PS50151">
    <property type="entry name" value="UVR"/>
    <property type="match status" value="1"/>
</dbReference>
<comment type="similarity">
    <text evidence="6">Belongs to the UvrC family.</text>
</comment>
<evidence type="ECO:0000259" key="10">
    <source>
        <dbReference type="PROSITE" id="PS50165"/>
    </source>
</evidence>